<evidence type="ECO:0000313" key="2">
    <source>
        <dbReference type="EMBL" id="MEC4293914.1"/>
    </source>
</evidence>
<evidence type="ECO:0000313" key="3">
    <source>
        <dbReference type="Proteomes" id="UP001343724"/>
    </source>
</evidence>
<gene>
    <name evidence="2" type="ORF">VJ920_01155</name>
</gene>
<protein>
    <recommendedName>
        <fullName evidence="4">ATPase</fullName>
    </recommendedName>
</protein>
<feature type="coiled-coil region" evidence="1">
    <location>
        <begin position="130"/>
        <end position="157"/>
    </location>
</feature>
<sequence length="160" mass="17780">MSVDQAFERLSQLYDELPAMEEKGAVLARALSAQEIDRLRRVVSARKAQLTEAEAHVVAAQAALERAVAEEASDEERYELNRQVMLAGMERGYRIGPFQNAERDLARALEASPFASIEEAKAALMPASELDGLKQEVTAYQRDYAEALAQCQAYESNEEL</sequence>
<accession>A0ABU6IVQ8</accession>
<organism evidence="2 3">
    <name type="scientific">Adlercreutzia shanghongiae</name>
    <dbReference type="NCBI Taxonomy" id="3111773"/>
    <lineage>
        <taxon>Bacteria</taxon>
        <taxon>Bacillati</taxon>
        <taxon>Actinomycetota</taxon>
        <taxon>Coriobacteriia</taxon>
        <taxon>Eggerthellales</taxon>
        <taxon>Eggerthellaceae</taxon>
        <taxon>Adlercreutzia</taxon>
    </lineage>
</organism>
<proteinExistence type="predicted"/>
<keyword evidence="3" id="KW-1185">Reference proteome</keyword>
<comment type="caution">
    <text evidence="2">The sequence shown here is derived from an EMBL/GenBank/DDBJ whole genome shotgun (WGS) entry which is preliminary data.</text>
</comment>
<name>A0ABU6IVQ8_9ACTN</name>
<dbReference type="EMBL" id="JAYMFH010000001">
    <property type="protein sequence ID" value="MEC4293914.1"/>
    <property type="molecule type" value="Genomic_DNA"/>
</dbReference>
<evidence type="ECO:0008006" key="4">
    <source>
        <dbReference type="Google" id="ProtNLM"/>
    </source>
</evidence>
<keyword evidence="1" id="KW-0175">Coiled coil</keyword>
<dbReference type="RefSeq" id="WP_326454180.1">
    <property type="nucleotide sequence ID" value="NZ_JAYMFH010000001.1"/>
</dbReference>
<dbReference type="Proteomes" id="UP001343724">
    <property type="component" value="Unassembled WGS sequence"/>
</dbReference>
<reference evidence="2 3" key="1">
    <citation type="submission" date="2024-01" db="EMBL/GenBank/DDBJ databases">
        <title>novel species in genus Adlercreutzia.</title>
        <authorList>
            <person name="Liu X."/>
        </authorList>
    </citation>
    <scope>NUCLEOTIDE SEQUENCE [LARGE SCALE GENOMIC DNA]</scope>
    <source>
        <strain evidence="2 3">R22</strain>
    </source>
</reference>
<evidence type="ECO:0000256" key="1">
    <source>
        <dbReference type="SAM" id="Coils"/>
    </source>
</evidence>